<dbReference type="Proteomes" id="UP000033202">
    <property type="component" value="Unassembled WGS sequence"/>
</dbReference>
<dbReference type="InterPro" id="IPR036108">
    <property type="entry name" value="4pyrrol_syn_uPrphyn_synt_sf"/>
</dbReference>
<protein>
    <submittedName>
        <fullName evidence="2">Putative uroporphyrinogen-III synthase</fullName>
    </submittedName>
</protein>
<dbReference type="InterPro" id="IPR003754">
    <property type="entry name" value="4pyrrol_synth_uPrphyn_synth"/>
</dbReference>
<name>A0A0E9MT23_9SPHN</name>
<feature type="domain" description="Tetrapyrrole biosynthesis uroporphyrinogen III synthase" evidence="1">
    <location>
        <begin position="16"/>
        <end position="209"/>
    </location>
</feature>
<keyword evidence="3" id="KW-1185">Reference proteome</keyword>
<dbReference type="EMBL" id="BBWU01000045">
    <property type="protein sequence ID" value="GAO40285.1"/>
    <property type="molecule type" value="Genomic_DNA"/>
</dbReference>
<proteinExistence type="predicted"/>
<accession>A0A0E9MT23</accession>
<evidence type="ECO:0000313" key="2">
    <source>
        <dbReference type="EMBL" id="GAO40285.1"/>
    </source>
</evidence>
<dbReference type="RefSeq" id="WP_046349068.1">
    <property type="nucleotide sequence ID" value="NZ_BBWU01000045.1"/>
</dbReference>
<gene>
    <name evidence="2" type="ORF">SCH01S_45_01290</name>
</gene>
<comment type="caution">
    <text evidence="2">The sequence shown here is derived from an EMBL/GenBank/DDBJ whole genome shotgun (WGS) entry which is preliminary data.</text>
</comment>
<dbReference type="OrthoDB" id="7424801at2"/>
<dbReference type="Gene3D" id="3.40.50.10090">
    <property type="match status" value="1"/>
</dbReference>
<sequence>MTRPVLVLRPQPSADATAARAAERGLRAVVAPLFRIVPRDWTMPKMACDALLITSANAAGALDDRLDRRTPVYAVGEATAAAVRSAGFESVIAGPGHIDGLVPIAAANGVRSLLHLAGEHRTAFDPAGLRIETRTVYAAEPVAPPPAFAAALLDGAVALLHSARAARRFRELAGPGHRIAAISDAVICAAGEGWKAGVVADRPTDDALLAAAARLCQ</sequence>
<dbReference type="AlphaFoldDB" id="A0A0E9MT23"/>
<reference evidence="2 3" key="1">
    <citation type="submission" date="2015-04" db="EMBL/GenBank/DDBJ databases">
        <title>Whole genome shotgun sequence of Sphingomonas changbaiensis NBRC 104936.</title>
        <authorList>
            <person name="Katano-Makiyama Y."/>
            <person name="Hosoyama A."/>
            <person name="Hashimoto M."/>
            <person name="Noguchi M."/>
            <person name="Tsuchikane K."/>
            <person name="Ohji S."/>
            <person name="Yamazoe A."/>
            <person name="Ichikawa N."/>
            <person name="Kimura A."/>
            <person name="Fujita N."/>
        </authorList>
    </citation>
    <scope>NUCLEOTIDE SEQUENCE [LARGE SCALE GENOMIC DNA]</scope>
    <source>
        <strain evidence="2 3">NBRC 104936</strain>
    </source>
</reference>
<dbReference type="GO" id="GO:0033014">
    <property type="term" value="P:tetrapyrrole biosynthetic process"/>
    <property type="evidence" value="ECO:0007669"/>
    <property type="project" value="InterPro"/>
</dbReference>
<dbReference type="CDD" id="cd06578">
    <property type="entry name" value="HemD"/>
    <property type="match status" value="1"/>
</dbReference>
<dbReference type="SUPFAM" id="SSF69618">
    <property type="entry name" value="HemD-like"/>
    <property type="match status" value="1"/>
</dbReference>
<organism evidence="2 3">
    <name type="scientific">Sphingomonas changbaiensis NBRC 104936</name>
    <dbReference type="NCBI Taxonomy" id="1219043"/>
    <lineage>
        <taxon>Bacteria</taxon>
        <taxon>Pseudomonadati</taxon>
        <taxon>Pseudomonadota</taxon>
        <taxon>Alphaproteobacteria</taxon>
        <taxon>Sphingomonadales</taxon>
        <taxon>Sphingomonadaceae</taxon>
        <taxon>Sphingomonas</taxon>
    </lineage>
</organism>
<dbReference type="GO" id="GO:0004852">
    <property type="term" value="F:uroporphyrinogen-III synthase activity"/>
    <property type="evidence" value="ECO:0007669"/>
    <property type="project" value="InterPro"/>
</dbReference>
<evidence type="ECO:0000313" key="3">
    <source>
        <dbReference type="Proteomes" id="UP000033202"/>
    </source>
</evidence>
<dbReference type="Pfam" id="PF02602">
    <property type="entry name" value="HEM4"/>
    <property type="match status" value="1"/>
</dbReference>
<dbReference type="STRING" id="1219043.SCH01S_45_01290"/>
<evidence type="ECO:0000259" key="1">
    <source>
        <dbReference type="Pfam" id="PF02602"/>
    </source>
</evidence>